<accession>A0AC35F6P8</accession>
<reference evidence="2" key="1">
    <citation type="submission" date="2022-11" db="UniProtKB">
        <authorList>
            <consortium name="WormBaseParasite"/>
        </authorList>
    </citation>
    <scope>IDENTIFICATION</scope>
</reference>
<dbReference type="Proteomes" id="UP000887580">
    <property type="component" value="Unplaced"/>
</dbReference>
<name>A0AC35F6P8_9BILA</name>
<evidence type="ECO:0000313" key="1">
    <source>
        <dbReference type="Proteomes" id="UP000887580"/>
    </source>
</evidence>
<proteinExistence type="predicted"/>
<organism evidence="1 2">
    <name type="scientific">Panagrolaimus sp. PS1159</name>
    <dbReference type="NCBI Taxonomy" id="55785"/>
    <lineage>
        <taxon>Eukaryota</taxon>
        <taxon>Metazoa</taxon>
        <taxon>Ecdysozoa</taxon>
        <taxon>Nematoda</taxon>
        <taxon>Chromadorea</taxon>
        <taxon>Rhabditida</taxon>
        <taxon>Tylenchina</taxon>
        <taxon>Panagrolaimomorpha</taxon>
        <taxon>Panagrolaimoidea</taxon>
        <taxon>Panagrolaimidae</taxon>
        <taxon>Panagrolaimus</taxon>
    </lineage>
</organism>
<protein>
    <submittedName>
        <fullName evidence="2">Major facilitator superfamily (MFS) profile domain-containing protein</fullName>
    </submittedName>
</protein>
<evidence type="ECO:0000313" key="2">
    <source>
        <dbReference type="WBParaSite" id="PS1159_v2.g14459.t1"/>
    </source>
</evidence>
<dbReference type="WBParaSite" id="PS1159_v2.g14459.t1">
    <property type="protein sequence ID" value="PS1159_v2.g14459.t1"/>
    <property type="gene ID" value="PS1159_v2.g14459"/>
</dbReference>
<sequence length="692" mass="77317">MSMKGTCCCCFVNNARSLILLLSFFCIISLFANTILLNFTIIHNESLIPKHFLPLSQKTYGLPPSETPLTRIRIPPTEAPLTRIRRQSNFNETEDSPIAIEEEEGAPVPMEEDEFSTQALISELQSNGKVLKKKPEIDVDEGYPIPSVDDSSIEKAFEAATYPPTVKNTRLILLTKATVPGENVNETNEGIKEAGYAPLIATTTTSTTAATFKGFSINVKDTVSAIKDGEEKTALNSKEKKLTDYSGVSFFDRSINDEIFDGLFFVAPGIGMLLSHIFSSILLRKVGCHRVILVCLLISAISTAAIPFLISYGHNAIIGIRVIQGITFGPVFNFIGKNAVAWASLKEQLWFLCTCISALILTPIISWSFTNEIINDENFNLIFYLHGTFAFVLSLIWLIFYRDTPQKHRWVNGLELNKVMTGKAQNNRIMEHNVFSTIFKSIPVFAIWIAAFGYFCAFALFITFLPIYANSVIHLIPYQAGSFAILPFALMAFVHWLSYLLNKWLNVCGLTLKVRLYNTVAFVVCAILFVGLAISAALHHYSEYSTFVNFVHFSALFSLGFAINGFFQSSIVVGRYYSQYLISHMMIPFSLAFIFVPIITVFFTPLNLLRYWRLVFLVIAVVLLLSAVIFAVFGRGQPTIWAETSWDPTSSQRMLSSSSSAAAAATHFPIDRNAECGIIHMKTVDDYYIQQN</sequence>